<feature type="compositionally biased region" description="Basic and acidic residues" evidence="13">
    <location>
        <begin position="4840"/>
        <end position="4854"/>
    </location>
</feature>
<dbReference type="InterPro" id="IPR041658">
    <property type="entry name" value="AAA_lid_11"/>
</dbReference>
<dbReference type="Gene3D" id="1.10.8.720">
    <property type="entry name" value="Region D6 of dynein motor"/>
    <property type="match status" value="1"/>
</dbReference>
<dbReference type="InterPro" id="IPR035706">
    <property type="entry name" value="AAA_9"/>
</dbReference>
<dbReference type="GO" id="GO:0005881">
    <property type="term" value="C:cytoplasmic microtubule"/>
    <property type="evidence" value="ECO:0007669"/>
    <property type="project" value="TreeGrafter"/>
</dbReference>
<dbReference type="InterPro" id="IPR041228">
    <property type="entry name" value="Dynein_C"/>
</dbReference>
<dbReference type="InterPro" id="IPR027417">
    <property type="entry name" value="P-loop_NTPase"/>
</dbReference>
<keyword evidence="14" id="KW-0472">Membrane</keyword>
<evidence type="ECO:0000256" key="12">
    <source>
        <dbReference type="SAM" id="Coils"/>
    </source>
</evidence>
<reference evidence="19 21" key="1">
    <citation type="submission" date="2016-08" db="EMBL/GenBank/DDBJ databases">
        <authorList>
            <consortium name="Pathogen Informatics"/>
        </authorList>
    </citation>
    <scope>NUCLEOTIDE SEQUENCE [LARGE SCALE GENOMIC DNA]</scope>
    <source>
        <strain evidence="16 21">NK65 ny</strain>
        <strain evidence="18 20">NK65e</strain>
        <strain evidence="17 19">SP11 Antwerpcl1</strain>
    </source>
</reference>
<evidence type="ECO:0000259" key="15">
    <source>
        <dbReference type="SMART" id="SM00382"/>
    </source>
</evidence>
<evidence type="ECO:0000256" key="2">
    <source>
        <dbReference type="ARBA" id="ARBA00008887"/>
    </source>
</evidence>
<dbReference type="GO" id="GO:0007097">
    <property type="term" value="P:nuclear migration"/>
    <property type="evidence" value="ECO:0007669"/>
    <property type="project" value="TreeGrafter"/>
</dbReference>
<dbReference type="Pfam" id="PF12780">
    <property type="entry name" value="AAA_8"/>
    <property type="match status" value="1"/>
</dbReference>
<evidence type="ECO:0000313" key="20">
    <source>
        <dbReference type="Proteomes" id="UP000220214"/>
    </source>
</evidence>
<feature type="compositionally biased region" description="Polar residues" evidence="13">
    <location>
        <begin position="199"/>
        <end position="211"/>
    </location>
</feature>
<dbReference type="Pfam" id="PF08385">
    <property type="entry name" value="DHC_N1"/>
    <property type="match status" value="1"/>
</dbReference>
<dbReference type="GO" id="GO:0007018">
    <property type="term" value="P:microtubule-based movement"/>
    <property type="evidence" value="ECO:0007669"/>
    <property type="project" value="InterPro"/>
</dbReference>
<evidence type="ECO:0000256" key="8">
    <source>
        <dbReference type="ARBA" id="ARBA00023017"/>
    </source>
</evidence>
<dbReference type="Proteomes" id="UP000219860">
    <property type="component" value="Chromosome 2"/>
</dbReference>
<comment type="similarity">
    <text evidence="2">Belongs to the dynein heavy chain family.</text>
</comment>
<dbReference type="InterPro" id="IPR024743">
    <property type="entry name" value="Dynein_HC_stalk"/>
</dbReference>
<dbReference type="Gene3D" id="3.40.50.300">
    <property type="entry name" value="P-loop containing nucleotide triphosphate hydrolases"/>
    <property type="match status" value="5"/>
</dbReference>
<evidence type="ECO:0000256" key="5">
    <source>
        <dbReference type="ARBA" id="ARBA00022701"/>
    </source>
</evidence>
<dbReference type="FunFam" id="1.10.287.2620:FF:000008">
    <property type="entry name" value="Dynein heavy chain, cytoplasmic"/>
    <property type="match status" value="1"/>
</dbReference>
<keyword evidence="11" id="KW-0206">Cytoskeleton</keyword>
<dbReference type="Pfam" id="PF22597">
    <property type="entry name" value="DYN_lid"/>
    <property type="match status" value="1"/>
</dbReference>
<dbReference type="FunFam" id="1.20.58.1120:FF:000013">
    <property type="entry name" value="Dynein heavy chain-like protein"/>
    <property type="match status" value="1"/>
</dbReference>
<dbReference type="CDD" id="cd00009">
    <property type="entry name" value="AAA"/>
    <property type="match status" value="1"/>
</dbReference>
<dbReference type="Gene3D" id="6.10.140.1060">
    <property type="match status" value="1"/>
</dbReference>
<dbReference type="Pfam" id="PF18199">
    <property type="entry name" value="Dynein_C"/>
    <property type="match status" value="2"/>
</dbReference>
<dbReference type="PANTHER" id="PTHR10676:SF314">
    <property type="entry name" value="CYTOPLASMIC DYNEIN 1 HEAVY CHAIN 1"/>
    <property type="match status" value="1"/>
</dbReference>
<dbReference type="Gene3D" id="1.20.1270.280">
    <property type="match status" value="1"/>
</dbReference>
<gene>
    <name evidence="18" type="ORF">PBNK65E_000030200</name>
    <name evidence="16" type="ORF">PBNK65NY_000029900</name>
    <name evidence="17" type="ORF">PBSP11A_000030000</name>
</gene>
<dbReference type="Pfam" id="PF03028">
    <property type="entry name" value="Dynein_heavy"/>
    <property type="match status" value="1"/>
</dbReference>
<dbReference type="GO" id="GO:0007052">
    <property type="term" value="P:mitotic spindle organization"/>
    <property type="evidence" value="ECO:0007669"/>
    <property type="project" value="TreeGrafter"/>
</dbReference>
<evidence type="ECO:0000313" key="19">
    <source>
        <dbReference type="Proteomes" id="UP000219860"/>
    </source>
</evidence>
<dbReference type="InterPro" id="IPR054354">
    <property type="entry name" value="DYNC2H1-like_lid"/>
</dbReference>
<dbReference type="Gene3D" id="1.10.472.130">
    <property type="match status" value="1"/>
</dbReference>
<dbReference type="OrthoDB" id="424310at2759"/>
<name>A0A1C6WNC5_PLABE</name>
<dbReference type="Gene3D" id="3.10.490.20">
    <property type="match status" value="1"/>
</dbReference>
<evidence type="ECO:0000256" key="1">
    <source>
        <dbReference type="ARBA" id="ARBA00004245"/>
    </source>
</evidence>
<dbReference type="InterPro" id="IPR041466">
    <property type="entry name" value="Dynein_AAA5_ext"/>
</dbReference>
<dbReference type="GO" id="GO:0031122">
    <property type="term" value="P:cytoplasmic microtubule organization"/>
    <property type="evidence" value="ECO:0007669"/>
    <property type="project" value="TreeGrafter"/>
</dbReference>
<dbReference type="FunFam" id="1.10.8.720:FF:000003">
    <property type="entry name" value="Cytoplasmic dynein heavy chain 2"/>
    <property type="match status" value="1"/>
</dbReference>
<dbReference type="VEuPathDB" id="PlasmoDB:PBANKA_0214000"/>
<protein>
    <submittedName>
        <fullName evidence="16">Dynein heavy chain, putative</fullName>
    </submittedName>
</protein>
<dbReference type="InterPro" id="IPR035699">
    <property type="entry name" value="AAA_6"/>
</dbReference>
<dbReference type="Pfam" id="PF12777">
    <property type="entry name" value="MT"/>
    <property type="match status" value="1"/>
</dbReference>
<dbReference type="Gene3D" id="1.20.58.1120">
    <property type="match status" value="1"/>
</dbReference>
<dbReference type="GO" id="GO:0005868">
    <property type="term" value="C:cytoplasmic dynein complex"/>
    <property type="evidence" value="ECO:0007669"/>
    <property type="project" value="TreeGrafter"/>
</dbReference>
<dbReference type="GO" id="GO:0008569">
    <property type="term" value="F:minus-end-directed microtubule motor activity"/>
    <property type="evidence" value="ECO:0007669"/>
    <property type="project" value="InterPro"/>
</dbReference>
<evidence type="ECO:0000313" key="16">
    <source>
        <dbReference type="EMBL" id="SCL90408.1"/>
    </source>
</evidence>
<dbReference type="Pfam" id="PF12775">
    <property type="entry name" value="AAA_7"/>
    <property type="match status" value="1"/>
</dbReference>
<dbReference type="InterPro" id="IPR042219">
    <property type="entry name" value="AAA_lid_11_sf"/>
</dbReference>
<dbReference type="InterPro" id="IPR043157">
    <property type="entry name" value="Dynein_AAA1S"/>
</dbReference>
<dbReference type="Pfam" id="PF12774">
    <property type="entry name" value="AAA_6"/>
    <property type="match status" value="2"/>
</dbReference>
<dbReference type="FunFam" id="3.40.50.300:FF:000829">
    <property type="entry name" value="Dynein heavy chain, cytoplasmic"/>
    <property type="match status" value="1"/>
</dbReference>
<evidence type="ECO:0000256" key="3">
    <source>
        <dbReference type="ARBA" id="ARBA00011655"/>
    </source>
</evidence>
<keyword evidence="6" id="KW-0547">Nucleotide-binding</keyword>
<evidence type="ECO:0000256" key="13">
    <source>
        <dbReference type="SAM" id="MobiDB-lite"/>
    </source>
</evidence>
<dbReference type="GO" id="GO:0051959">
    <property type="term" value="F:dynein light intermediate chain binding"/>
    <property type="evidence" value="ECO:0007669"/>
    <property type="project" value="InterPro"/>
</dbReference>
<evidence type="ECO:0000256" key="9">
    <source>
        <dbReference type="ARBA" id="ARBA00023054"/>
    </source>
</evidence>
<dbReference type="GO" id="GO:0045505">
    <property type="term" value="F:dynein intermediate chain binding"/>
    <property type="evidence" value="ECO:0007669"/>
    <property type="project" value="InterPro"/>
</dbReference>
<dbReference type="GO" id="GO:0005524">
    <property type="term" value="F:ATP binding"/>
    <property type="evidence" value="ECO:0007669"/>
    <property type="project" value="UniProtKB-KW"/>
</dbReference>
<dbReference type="InterPro" id="IPR004273">
    <property type="entry name" value="Dynein_heavy_D6_P-loop"/>
</dbReference>
<dbReference type="InterPro" id="IPR024317">
    <property type="entry name" value="Dynein_heavy_chain_D4_dom"/>
</dbReference>
<feature type="domain" description="AAA+ ATPase" evidence="15">
    <location>
        <begin position="2836"/>
        <end position="2990"/>
    </location>
</feature>
<dbReference type="EMBL" id="LT608250">
    <property type="protein sequence ID" value="SCM15291.1"/>
    <property type="molecule type" value="Genomic_DNA"/>
</dbReference>
<keyword evidence="4" id="KW-0963">Cytoplasm</keyword>
<organism evidence="16 21">
    <name type="scientific">Plasmodium berghei</name>
    <dbReference type="NCBI Taxonomy" id="5821"/>
    <lineage>
        <taxon>Eukaryota</taxon>
        <taxon>Sar</taxon>
        <taxon>Alveolata</taxon>
        <taxon>Apicomplexa</taxon>
        <taxon>Aconoidasida</taxon>
        <taxon>Haemosporida</taxon>
        <taxon>Plasmodiidae</taxon>
        <taxon>Plasmodium</taxon>
        <taxon>Plasmodium (Vinckeia)</taxon>
    </lineage>
</organism>
<dbReference type="FunFam" id="3.20.180.20:FF:000002">
    <property type="entry name" value="Cytoplasmic dynein heavy chain 1"/>
    <property type="match status" value="1"/>
</dbReference>
<dbReference type="FunFam" id="3.40.50.300:FF:002357">
    <property type="entry name" value="Glutathione S-transferase class-mu 26 kDa isozyme"/>
    <property type="match status" value="1"/>
</dbReference>
<feature type="region of interest" description="Disordered" evidence="13">
    <location>
        <begin position="984"/>
        <end position="1004"/>
    </location>
</feature>
<dbReference type="SUPFAM" id="SSF52540">
    <property type="entry name" value="P-loop containing nucleoside triphosphate hydrolases"/>
    <property type="match status" value="4"/>
</dbReference>
<dbReference type="InterPro" id="IPR013594">
    <property type="entry name" value="Dynein_heavy_tail"/>
</dbReference>
<evidence type="ECO:0000313" key="18">
    <source>
        <dbReference type="EMBL" id="SCN22002.1"/>
    </source>
</evidence>
<dbReference type="Pfam" id="PF17852">
    <property type="entry name" value="Dynein_AAA_lid"/>
    <property type="match status" value="1"/>
</dbReference>
<dbReference type="EMBL" id="LT608138">
    <property type="protein sequence ID" value="SCL90408.1"/>
    <property type="molecule type" value="Genomic_DNA"/>
</dbReference>
<dbReference type="GO" id="GO:0005938">
    <property type="term" value="C:cell cortex"/>
    <property type="evidence" value="ECO:0007669"/>
    <property type="project" value="TreeGrafter"/>
</dbReference>
<accession>A0A1C6WNC5</accession>
<dbReference type="InterPro" id="IPR026983">
    <property type="entry name" value="DHC"/>
</dbReference>
<keyword evidence="14" id="KW-0812">Transmembrane</keyword>
<feature type="coiled-coil region" evidence="12">
    <location>
        <begin position="3664"/>
        <end position="3754"/>
    </location>
</feature>
<dbReference type="Pfam" id="PF18198">
    <property type="entry name" value="AAA_lid_11"/>
    <property type="match status" value="1"/>
</dbReference>
<keyword evidence="10" id="KW-0505">Motor protein</keyword>
<proteinExistence type="inferred from homology"/>
<dbReference type="Gene3D" id="3.20.180.20">
    <property type="entry name" value="Dynein heavy chain, N-terminal domain 2"/>
    <property type="match status" value="1"/>
</dbReference>
<evidence type="ECO:0000256" key="11">
    <source>
        <dbReference type="ARBA" id="ARBA00023212"/>
    </source>
</evidence>
<dbReference type="Proteomes" id="UP000220214">
    <property type="component" value="Chromosome 2"/>
</dbReference>
<evidence type="ECO:0000256" key="6">
    <source>
        <dbReference type="ARBA" id="ARBA00022741"/>
    </source>
</evidence>
<feature type="transmembrane region" description="Helical" evidence="14">
    <location>
        <begin position="4999"/>
        <end position="5022"/>
    </location>
</feature>
<dbReference type="PANTHER" id="PTHR10676">
    <property type="entry name" value="DYNEIN HEAVY CHAIN FAMILY PROTEIN"/>
    <property type="match status" value="1"/>
</dbReference>
<feature type="region of interest" description="Disordered" evidence="13">
    <location>
        <begin position="4840"/>
        <end position="4861"/>
    </location>
</feature>
<comment type="subunit">
    <text evidence="3">Consists of at least two heavy chains and a number of intermediate and light chains.</text>
</comment>
<evidence type="ECO:0000256" key="10">
    <source>
        <dbReference type="ARBA" id="ARBA00023175"/>
    </source>
</evidence>
<dbReference type="Pfam" id="PF12781">
    <property type="entry name" value="AAA_9"/>
    <property type="match status" value="1"/>
</dbReference>
<evidence type="ECO:0000256" key="7">
    <source>
        <dbReference type="ARBA" id="ARBA00022840"/>
    </source>
</evidence>
<keyword evidence="8" id="KW-0243">Dynein</keyword>
<dbReference type="InterPro" id="IPR003593">
    <property type="entry name" value="AAA+_ATPase"/>
</dbReference>
<dbReference type="InterPro" id="IPR042228">
    <property type="entry name" value="Dynein_linker_3"/>
</dbReference>
<dbReference type="Gene3D" id="1.10.287.2620">
    <property type="match status" value="1"/>
</dbReference>
<dbReference type="InterPro" id="IPR043160">
    <property type="entry name" value="Dynein_C_barrel"/>
</dbReference>
<dbReference type="Gene3D" id="1.10.8.710">
    <property type="match status" value="1"/>
</dbReference>
<dbReference type="Gene3D" id="1.20.920.30">
    <property type="match status" value="1"/>
</dbReference>
<feature type="domain" description="AAA+ ATPase" evidence="15">
    <location>
        <begin position="3181"/>
        <end position="3342"/>
    </location>
</feature>
<dbReference type="SMART" id="SM00382">
    <property type="entry name" value="AAA"/>
    <property type="match status" value="3"/>
</dbReference>
<keyword evidence="7" id="KW-0067">ATP-binding</keyword>
<keyword evidence="14" id="KW-1133">Transmembrane helix</keyword>
<dbReference type="Gene3D" id="1.20.920.20">
    <property type="match status" value="1"/>
</dbReference>
<feature type="domain" description="AAA+ ATPase" evidence="15">
    <location>
        <begin position="2038"/>
        <end position="2181"/>
    </location>
</feature>
<dbReference type="FunFam" id="1.10.8.710:FF:000009">
    <property type="entry name" value="Dynein heavy chain-like protein"/>
    <property type="match status" value="1"/>
</dbReference>
<evidence type="ECO:0000313" key="21">
    <source>
        <dbReference type="Proteomes" id="UP000516480"/>
    </source>
</evidence>
<evidence type="ECO:0000256" key="14">
    <source>
        <dbReference type="SAM" id="Phobius"/>
    </source>
</evidence>
<feature type="coiled-coil region" evidence="12">
    <location>
        <begin position="1707"/>
        <end position="1734"/>
    </location>
</feature>
<feature type="region of interest" description="Disordered" evidence="13">
    <location>
        <begin position="182"/>
        <end position="211"/>
    </location>
</feature>
<feature type="coiled-coil region" evidence="12">
    <location>
        <begin position="3444"/>
        <end position="3520"/>
    </location>
</feature>
<dbReference type="FunFam" id="1.20.140.100:FF:000002">
    <property type="entry name" value="Cytoplasmic dynein heavy chain 1"/>
    <property type="match status" value="1"/>
</dbReference>
<dbReference type="InterPro" id="IPR042222">
    <property type="entry name" value="Dynein_2_N"/>
</dbReference>
<dbReference type="Gene3D" id="1.20.140.100">
    <property type="entry name" value="Dynein heavy chain, N-terminal domain 2"/>
    <property type="match status" value="1"/>
</dbReference>
<dbReference type="Gene3D" id="1.10.8.1220">
    <property type="match status" value="1"/>
</dbReference>
<evidence type="ECO:0000256" key="4">
    <source>
        <dbReference type="ARBA" id="ARBA00022490"/>
    </source>
</evidence>
<keyword evidence="9 12" id="KW-0175">Coiled coil</keyword>
<evidence type="ECO:0000313" key="17">
    <source>
        <dbReference type="EMBL" id="SCM15291.1"/>
    </source>
</evidence>
<dbReference type="FunFam" id="3.40.50.300:FF:000122">
    <property type="entry name" value="Cytoplasmic dynein 1 heavy chain"/>
    <property type="match status" value="1"/>
</dbReference>
<dbReference type="FunFam" id="1.20.920.20:FF:000002">
    <property type="entry name" value="Cytoplasmic dynein 1 heavy chain"/>
    <property type="match status" value="1"/>
</dbReference>
<dbReference type="Proteomes" id="UP000516480">
    <property type="component" value="Chromosome 2"/>
</dbReference>
<dbReference type="Pfam" id="PF08393">
    <property type="entry name" value="DHC_N2"/>
    <property type="match status" value="1"/>
</dbReference>
<dbReference type="EMBL" id="LT614628">
    <property type="protein sequence ID" value="SCN22002.1"/>
    <property type="molecule type" value="Genomic_DNA"/>
</dbReference>
<keyword evidence="5" id="KW-0493">Microtubule</keyword>
<comment type="subcellular location">
    <subcellularLocation>
        <location evidence="1">Cytoplasm</location>
        <location evidence="1">Cytoskeleton</location>
    </subcellularLocation>
</comment>
<dbReference type="InterPro" id="IPR013602">
    <property type="entry name" value="Dynein_heavy_linker"/>
</dbReference>
<feature type="compositionally biased region" description="Basic and acidic residues" evidence="13">
    <location>
        <begin position="990"/>
        <end position="1004"/>
    </location>
</feature>
<sequence>MEVEKTHLINYFLEICPTVLDCSRKELQSVLAKREEEKIRKFVVDKNVNIIVIGKGKQEKIDEGHDNIKKLENERDEERNINFDKEPSYSLFVELNINYKCVTKSIAIAFMKRNKDTFLALNEKLNNGNKINLSNELLMFVCGLNDCNTPLDLVYLYLSQGFNTIFDAASYVTHSAEHDEISQKKNKYSKKRDVENGNGYDSRSDSSINENGGAKLSSSYAGYGNRKCGTYGGDNNKISNLLMTNVSKKLNELLISMKNAQIDLNIPIICLNVDKRIEKLVEENPNIDDIKQETIKNLCESQGFLNQLQKDVTKWVEEIQKITRLNGDFKSGSALAEINFWIGYENALLELENRLKSPEVILTLQILKNAKRYFATISFDSDIQLKQSKEYVLNVNILMKDFPIDDLLGAQTVQQTMQAIRNIFNHLKKLKNTTKYPLSKSYNFVEALSRDLGNTMKKILSNQSLLSMDYQIFDVLISGCMEVFQLWNEEIRVFKDMVRELIKKRSFNERAPAKMIFEHVILQERLDDIRKFRKQHQKFKTVITKVFGNDKNVGINLHKDINAAYNVLLSLDALDLSKSGNDLWEKTKLSYESKMNKVESQITFKLRDKLGGAKTSNEMFNVFSKFNPLFFRPKIKGAIQEYQNSLIQIVVEDIKKLQMIYINGYVKSSSEKVSTIRDIPLVAGSIIWCKQIEKKLEDSFKKIENVLGRGWEQHAEGKNLKQNIDNFKNLLNQNKTFEKWLKSIKNGDKFDIYEKIIKIKKLGINNYEILANYDQQLFNLFKEVRYLQSINLRVPYSIKVKADETKLIYPYALGLEKTLRVYMKICLYLENEGKDIPFNGTISMLVASAHNSVQEKIKEGINLHWDSDILETYVRKLTEHVNMLESMVDEAVNKNSFVLDILEKIKTCQISIDGDNEIKKYVELIQEKADELYLQHYKNVHLWINEMNKILDGILATRLEEIIKKWTEEFVGWAEEYTIHEDTGNFSGDEFGKDRGREQDQEGKKSIMEWNTRRRNSAKNRFILRSSVHEFKISKHKVFLSPSTDSMRQIWFSRLSEAINLICGITRIKNIYQKKDKSREVIEIKNKDGEVINNVMLDNTYKYIIYYVDKKVYDNAIKCINDSVEKAKEYESMWFQYKTLLKVEIGDIITNFGEDIEIWKTFMNEIKEREDKFDILDTEKKNFGPIVIDYRILQSKVSSKFEIWQKEIVSEFSKKLLEKILIFKEDIEKCLHDLREQSELKSESEITAMHILSMRPKDIITIMNDYDMDVLSRICSSIHDFVEKINEINKKEQEWDSKCDILKKSELMLEKQKYMFPKNWLFIDSVIGKVETVKQILAYQINLVKEYFPYIQSLVIEFDSKVQNNIKELYEQWNRSKLADGNTNSVKVLQIIKTFESKINIISQDYKVSERLRKLMKISVDEESETNFHISPKMLKEEITCIKTIWDELKVIYSSISDLKKILWINSDLKNVKNLLNNLLGSIKKIPAKYRQYEIFDKVKDEIQEYLKTYVILSDLKSESLKERHWKLILQKLELKIHYNKLSLGNLWSSNLCYHENVIREILNQSQGEMVLDEFLRGLKDTWTEYELELVQYQNRCKLIKGWNDILSNIDDHLNAIQSMKISSYVKIFEEETLNWDDKLNRLRNLLEVWMNVQRKWVYLEGVLKSSTDIKLLLPQEYNRFKIIDADFINIMKKTSENPKLLELFQINGFQKQLDRLSDSLSKIQKALGEYLEKQRNQFPRFYFVGDEDLLEMIGNSKDAKIIQRNINKMFAGINSFILKENTSDSILGMCSREGEEVFFKEPIHINAYKTLKEWLIVLETRMKTTLENYLDLAAIEFMQMDILQCTKDSTNRQIIDWCCKYPNQIILLCLQIMWTYNIEHDIELSMEKLEMDSQTIGEKSVASDKCLNSQCNNFLTSEEVCRSLLKYLSEVVVKQTNNTTRQKIVQMITELVHQRDVIRILIEKDIKNVNDFTWLQYMRFYWDKDKRNKNVNLIIKMADASFEYGYEYLGMCEKLVQTKLTDACFLTLTQALKMKLGGNPFGPAGTGKTESVKALGAQLGRYVLVFNCDESFDFTAMGRIFVGLCQVGAWGCFDEFNRLEERILSAVSEQILTIQTSLSQRKKEVEILNKKVELNKNVGIFVTMNPGYAGRSNLPDNLKQLFRSFAMIEPNKELIVQVTLFSQGFISAEYLSSKIVSLFDLCSEQLSKQPHYDFGLRSLKNVLNSAGNLKRLALQEKWQGDILKKEDNAFDGDNDISVAGKNSDEMEKVKKAVEIEQTLLLKSVCDTVYPKLVSSDIVLIKSLLSGIFPNANISLFEDKDLINEIKRICKLKYYIPEEKWITKICQINQIMKLQHGIMLVGGVGTGKSSAWKILLDALEAIDNIKGMSYIIDAKSLDKEEIYGKLDNINLEWTDGVFTCILRKIIYNYTQTNNNITKRHWIIFDGDVDPEWAENLNSVLDDNKLLTLPNGERLPIPESVKILFEVDTLKHATLATVSRCGMIWFSRDILPPIVLFKHRLNKLKYGNSDYPRKIDILKSLFVSSSNNETTEGAIMSGDGSKKGFIDFVTAVANSNDYENREINNATTGSIPATNNMIPHNSIVMNENIMRRNSQVFYDKSEENIDVCKLQTIEYRSIELISEYFEENGFVQQCLVGAAYFEHVMDYEYIRVIESTCLLIQKGIDNLVAKYGKFNNSVSDSDIEKYMSKWLVVSLIWGIGGSLNLESREKFSKYVESICSVALLPSDLSKRGEGSYNIDYDVSSVSPSRLVNSSNLLNTNRTVLDYEPSVDDGEWHNWKERVEITDVDRTEISDATLIIETMDTIRHATILEGWLNLKKPFILCGPPGSGKTMTLTSVLKKSTEFDIAALNFSSGSLPNLLLQTFDHYCEYVKTTSELVLRPIQPGKWLIIFADEINLPTPDKYDTQRIIMFMRQIYESQGFWKYDTNNNQWNWVKIERITFAGACNPPTDAGRNPLSNRFLRHTSILYVDFPGYESLKQIYGTFNRAILRKFPESLHMADNLTLAMVDFYAKFSETFTVDMEPHYIYSPRELTRWKLSIYKTLENFEKIENRELVRLCIYEGLRIFQDRLIYKKEKKETDKIINDIFKYSFPDVKDEDLERPIIFSSYIENKYIEINKNILKELILAKLKIFGEEEVNVQLVLFDEVLDHITRIDRVLKLPFGHLLLVGASGVGKTILSRFVSWMNGLSVFQIRTGRNYSTELFEVDLRNVMKRAGIKEEKITFIFDESNVLGPAFLERMNALLASGEVPGLFEGDNYKALINECKSQYGTNAGLDESDIFKKFTKQVQKNLHIVFTMNPANPDFANRQSTSPALFNRCVIDWFGDWSYKALLQVANEFIFSLNIPDNNFYMDNISNESIEGKSKLDFKDKKYYFLSKAIVEIHISVVHINQVLMKKGSKYNYMTPRDFLDFIKHFLKIIDEKREEISAQKKHLNAGLKKLKDTEVQVAELRNSLANKKKILAEKDIEAEEKMKLMIEQQTETEDKKKKAEILAKKLDEQFIIIEQRKEIIRKELSEVEPKFREAEDAVKNIPKKIFDELRAMANPPILVRNAIEAVAILIMNEGDKNVTWEDARKIMKGQDFINKVLYLDKKTVKAQTSAQIKKKINNTDWDVDRINKASRAAGPLAKWVESVITFLTILETIQPLENEIEKLQEETRIAENQYNEQKEIISALEKILVQYKNDYAQLISQVQSIKQEMEIVEKKIVRSINLIENLKSEKERWSETFISLEEASETFIGNCLISAAFCAYIGFFEHYERQKLKKRWGEIIKIHHIKYRYDLSFIEFLSKPSERLQWIANKLPSDDLSIENAIIISNYIRYPLIIDPSDQASTFLLNQYADKKIVKTSFSDKNFLKNLESAIRFGSTILLYDVEKIDAILNSVLNQETHKQGGRLLIVIGDSEIDFSPNFNLFLTSRDANLQFTPDICSRVTFCNFTLTPSSLQNQCLNMILKNERPDIDKKRRDILKLQGEYKVKIRELEESLLLELSSLEGNILDDDNVITTMEKLKIQASEASKEVNIAEGVMIEIENVSNMYLFLAEGCSKIYFILQYLCNINFLYQYDLNFFFNIMKDMLLDQEYLSKIKKNDYGERIKCLEYLLFNLTYNRVARGLLQEDRYVFALHLCYVKSIINPKSCYMDRVYLHLLLKDSYVYEEATTMMGISQTEEVVNYQKTSNEIGREVLPDYNDEQIRNLNNLIKHKLFYYLKDLIENDREGWTCLLHSDEPECVVSSLIMRNKNIKRKNSSVTHLNSVEESEGVVEGVGVNQENPISQCLKEALIIKAVRADKLDRCFNKLINIILGKEFLWLPELSTNEFEKYVKENAWGNIPIVLISSPGFDPSNKVHQLSEHCKISLSCIAMGSEEGYISAEKVIASAQKYGGWVLLKNIHLSHKWLYQLEKNMHKSTSNTDFRLFLTMEINPKIPPNLLRMSLTFMFEPSVGIKSSILRTFYLFLENKCINDPKIARLRLYFIVSVLHAIILERRRYTPIGWTKKYEFSDADLTCALAVIDNWVDKSAVKIGNNISDHIDPCNIPWEAIKKILNETVYGGRLDNIVDSKILDTFIEHLMHSNSFETDFNLNISNSLSSKDFLKSPDLFRNIQDYIKWANNMINTDIPAWLGFGQHAEGLLTTRTNFSIINKWNILYSKSCSDMQELLPYSQDEIKLEDQVDEMDEKENTDTPEYHTNVRHIRTKEQNESIVFIDRILESLPEYIPDLEKSDENVGNAVFRCFERENQLFNNLLKDIKTNLIQLKHVLEEKIKYTNKLRALAKDINSLNVPSGWLLQTNTSINMNLTIWLRDIIKRLYQIIVITVELNKSSEEERGTAKSNSEKYGENNYPHGMRKQTTLNRGIAKKTKKDDDENIDKFVKRNNNVILSHFGANKKLSINFIWLGGIFYPRAFITATRQMCAHKYKKSLNDLDLSITVDEKNEEKLMEAFHFTIICLSIEGAQWSDNDRVRSFAFIQKNKFACICRRTLNIFYICLYLYLFTVFSIFVQCLVLCDELSIDLPPVTLTWETKDNVNKRLNEMPNHYYMDLPIYLDKSRNSLIGFWKFPVSKEVSEQHWYQRGVGIFLSKTY</sequence>
<dbReference type="FunFam" id="3.40.50.300:FF:000071">
    <property type="entry name" value="Cytoplasmic dynein heavy chain 1"/>
    <property type="match status" value="1"/>
</dbReference>